<sequence>MFVGEALPQSVIGTSQASFAPQAKKDTARANARGDAARRFRRERCPYRVVLDCHFRTCPEARVSAAAASGSDKRRAAVPREAPAAAGLRSVTRCGAGEGSVFISPGGPEGSVAHRKADSPVAACSPSRAVAVSRWPWPGPWLTVSPDRA</sequence>
<proteinExistence type="predicted"/>
<dbReference type="AlphaFoldDB" id="B7Q202"/>
<dbReference type="Proteomes" id="UP000001555">
    <property type="component" value="Unassembled WGS sequence"/>
</dbReference>
<evidence type="ECO:0000313" key="3">
    <source>
        <dbReference type="EnsemblMetazoa" id="ISCW020058-PA"/>
    </source>
</evidence>
<dbReference type="EnsemblMetazoa" id="ISCW020058-RA">
    <property type="protein sequence ID" value="ISCW020058-PA"/>
    <property type="gene ID" value="ISCW020058"/>
</dbReference>
<evidence type="ECO:0000256" key="1">
    <source>
        <dbReference type="SAM" id="MobiDB-lite"/>
    </source>
</evidence>
<dbReference type="PaxDb" id="6945-B7Q202"/>
<protein>
    <submittedName>
        <fullName evidence="2 3">Uncharacterized protein</fullName>
    </submittedName>
</protein>
<gene>
    <name evidence="2" type="ORF">IscW_ISCW020058</name>
</gene>
<dbReference type="InParanoid" id="B7Q202"/>
<organism>
    <name type="scientific">Ixodes scapularis</name>
    <name type="common">Black-legged tick</name>
    <name type="synonym">Deer tick</name>
    <dbReference type="NCBI Taxonomy" id="6945"/>
    <lineage>
        <taxon>Eukaryota</taxon>
        <taxon>Metazoa</taxon>
        <taxon>Ecdysozoa</taxon>
        <taxon>Arthropoda</taxon>
        <taxon>Chelicerata</taxon>
        <taxon>Arachnida</taxon>
        <taxon>Acari</taxon>
        <taxon>Parasitiformes</taxon>
        <taxon>Ixodida</taxon>
        <taxon>Ixodoidea</taxon>
        <taxon>Ixodidae</taxon>
        <taxon>Ixodinae</taxon>
        <taxon>Ixodes</taxon>
    </lineage>
</organism>
<reference evidence="3" key="2">
    <citation type="submission" date="2020-05" db="UniProtKB">
        <authorList>
            <consortium name="EnsemblMetazoa"/>
        </authorList>
    </citation>
    <scope>IDENTIFICATION</scope>
    <source>
        <strain evidence="3">wikel</strain>
    </source>
</reference>
<dbReference type="VEuPathDB" id="VectorBase:ISCI020058"/>
<keyword evidence="4" id="KW-1185">Reference proteome</keyword>
<evidence type="ECO:0000313" key="2">
    <source>
        <dbReference type="EMBL" id="EEC12874.1"/>
    </source>
</evidence>
<name>B7Q202_IXOSC</name>
<reference evidence="2 4" key="1">
    <citation type="submission" date="2008-03" db="EMBL/GenBank/DDBJ databases">
        <title>Annotation of Ixodes scapularis.</title>
        <authorList>
            <consortium name="Ixodes scapularis Genome Project Consortium"/>
            <person name="Caler E."/>
            <person name="Hannick L.I."/>
            <person name="Bidwell S."/>
            <person name="Joardar V."/>
            <person name="Thiagarajan M."/>
            <person name="Amedeo P."/>
            <person name="Galinsky K.J."/>
            <person name="Schobel S."/>
            <person name="Inman J."/>
            <person name="Hostetler J."/>
            <person name="Miller J."/>
            <person name="Hammond M."/>
            <person name="Megy K."/>
            <person name="Lawson D."/>
            <person name="Kodira C."/>
            <person name="Sutton G."/>
            <person name="Meyer J."/>
            <person name="Hill C.A."/>
            <person name="Birren B."/>
            <person name="Nene V."/>
            <person name="Collins F."/>
            <person name="Alarcon-Chaidez F."/>
            <person name="Wikel S."/>
            <person name="Strausberg R."/>
        </authorList>
    </citation>
    <scope>NUCLEOTIDE SEQUENCE [LARGE SCALE GENOMIC DNA]</scope>
    <source>
        <strain evidence="4">Wikel</strain>
        <strain evidence="2">Wikel colony</strain>
    </source>
</reference>
<dbReference type="HOGENOM" id="CLU_1751744_0_0_1"/>
<dbReference type="VEuPathDB" id="VectorBase:ISCW020058"/>
<feature type="region of interest" description="Disordered" evidence="1">
    <location>
        <begin position="99"/>
        <end position="120"/>
    </location>
</feature>
<accession>B7Q202</accession>
<feature type="region of interest" description="Disordered" evidence="1">
    <location>
        <begin position="64"/>
        <end position="84"/>
    </location>
</feature>
<dbReference type="EMBL" id="DS840466">
    <property type="protein sequence ID" value="EEC12874.1"/>
    <property type="molecule type" value="Genomic_DNA"/>
</dbReference>
<evidence type="ECO:0000313" key="4">
    <source>
        <dbReference type="Proteomes" id="UP000001555"/>
    </source>
</evidence>
<dbReference type="EMBL" id="ABJB010611941">
    <property type="status" value="NOT_ANNOTATED_CDS"/>
    <property type="molecule type" value="Genomic_DNA"/>
</dbReference>